<dbReference type="GO" id="GO:0007015">
    <property type="term" value="P:actin filament organization"/>
    <property type="evidence" value="ECO:0007669"/>
    <property type="project" value="TreeGrafter"/>
</dbReference>
<accession>A0A147BAC1</accession>
<feature type="domain" description="Calponin-homology (CH)" evidence="3">
    <location>
        <begin position="108"/>
        <end position="219"/>
    </location>
</feature>
<dbReference type="EMBL" id="GEIB01000043">
    <property type="protein sequence ID" value="JAR87693.1"/>
    <property type="molecule type" value="Transcribed_RNA"/>
</dbReference>
<dbReference type="SUPFAM" id="SSF47576">
    <property type="entry name" value="Calponin-homology domain, CH-domain"/>
    <property type="match status" value="1"/>
</dbReference>
<dbReference type="InterPro" id="IPR001715">
    <property type="entry name" value="CH_dom"/>
</dbReference>
<dbReference type="Gene3D" id="1.10.418.10">
    <property type="entry name" value="Calponin-like domain"/>
    <property type="match status" value="1"/>
</dbReference>
<dbReference type="InterPro" id="IPR000557">
    <property type="entry name" value="Calponin_repeat"/>
</dbReference>
<dbReference type="PANTHER" id="PTHR47385">
    <property type="entry name" value="CALPONIN"/>
    <property type="match status" value="1"/>
</dbReference>
<organism evidence="4">
    <name type="scientific">Alectorobius mimon</name>
    <dbReference type="NCBI Taxonomy" id="360319"/>
    <lineage>
        <taxon>Eukaryota</taxon>
        <taxon>Metazoa</taxon>
        <taxon>Ecdysozoa</taxon>
        <taxon>Arthropoda</taxon>
        <taxon>Chelicerata</taxon>
        <taxon>Arachnida</taxon>
        <taxon>Acari</taxon>
        <taxon>Parasitiformes</taxon>
        <taxon>Ixodida</taxon>
        <taxon>Ixodoidea</taxon>
        <taxon>Argasidae</taxon>
        <taxon>Ornithodorinae</taxon>
        <taxon>Alectorobius</taxon>
    </lineage>
</organism>
<feature type="non-terminal residue" evidence="4">
    <location>
        <position position="1"/>
    </location>
</feature>
<evidence type="ECO:0000313" key="4">
    <source>
        <dbReference type="EMBL" id="JAR87693.1"/>
    </source>
</evidence>
<evidence type="ECO:0000259" key="3">
    <source>
        <dbReference type="PROSITE" id="PS50021"/>
    </source>
</evidence>
<dbReference type="PANTHER" id="PTHR47385:SF14">
    <property type="entry name" value="TRANSGELIN"/>
    <property type="match status" value="1"/>
</dbReference>
<reference evidence="4" key="1">
    <citation type="submission" date="2016-03" db="EMBL/GenBank/DDBJ databases">
        <title>Gut transcriptome analysis on engorged females of Ornithodoros mimon (Acari: Argasidae) and phylogenetic inferences of soft ticks.</title>
        <authorList>
            <person name="Landulfo G.A."/>
            <person name="Giovanni D."/>
            <person name="Carvalho E."/>
            <person name="Junqueira-de-Azevedo I."/>
            <person name="Patane J."/>
            <person name="Mendoca R."/>
            <person name="Barros-Battesti D."/>
        </authorList>
    </citation>
    <scope>NUCLEOTIDE SEQUENCE</scope>
    <source>
        <strain evidence="4">Females</strain>
        <tissue evidence="4">Gut</tissue>
    </source>
</reference>
<name>A0A147BAC1_9ACAR</name>
<evidence type="ECO:0000256" key="2">
    <source>
        <dbReference type="RuleBase" id="RU361224"/>
    </source>
</evidence>
<dbReference type="InterPro" id="IPR003096">
    <property type="entry name" value="SM22_calponin"/>
</dbReference>
<evidence type="ECO:0000256" key="1">
    <source>
        <dbReference type="ARBA" id="ARBA00009631"/>
    </source>
</evidence>
<dbReference type="InterPro" id="IPR050606">
    <property type="entry name" value="Calponin-like"/>
</dbReference>
<dbReference type="SMART" id="SM00033">
    <property type="entry name" value="CH"/>
    <property type="match status" value="1"/>
</dbReference>
<dbReference type="PRINTS" id="PR00888">
    <property type="entry name" value="SM22CALPONIN"/>
</dbReference>
<dbReference type="FunFam" id="1.10.418.10:FF:000075">
    <property type="entry name" value="Transgelin"/>
    <property type="match status" value="1"/>
</dbReference>
<proteinExistence type="inferred from homology"/>
<comment type="similarity">
    <text evidence="1 2">Belongs to the calponin family.</text>
</comment>
<sequence>RDVRVFREWSASHRKVMEDSLARTRKDEVSWLRVRNLLLRMTAACYAFAAPGPLAPRNCCGDGLRLDVQTRIISSVGAKSSTDMAENRATKSGLAAEAHSKIQSKYDPELASQLLGWVKDTTNLDINTSGDMDTFYEQLKDGSVLCKLINVLKPGAIPDKKINTSKMAFKCMENINQFLDHARQLGVPAQETFQTVDLWEKQNLLSVCICLQSLARKAPKFGVQGMGPKEAEANVRNFSEEQLKAGQNVISLQYGSNKGANQSGINFGNTRHM</sequence>
<dbReference type="PROSITE" id="PS50021">
    <property type="entry name" value="CH"/>
    <property type="match status" value="1"/>
</dbReference>
<dbReference type="PROSITE" id="PS01052">
    <property type="entry name" value="CALPONIN_1"/>
    <property type="match status" value="1"/>
</dbReference>
<protein>
    <recommendedName>
        <fullName evidence="2">Transgelin</fullName>
    </recommendedName>
</protein>
<dbReference type="AlphaFoldDB" id="A0A147BAC1"/>
<dbReference type="GO" id="GO:0051015">
    <property type="term" value="F:actin filament binding"/>
    <property type="evidence" value="ECO:0007669"/>
    <property type="project" value="TreeGrafter"/>
</dbReference>
<dbReference type="PROSITE" id="PS51122">
    <property type="entry name" value="CALPONIN_2"/>
    <property type="match status" value="1"/>
</dbReference>
<dbReference type="InterPro" id="IPR036872">
    <property type="entry name" value="CH_dom_sf"/>
</dbReference>
<dbReference type="Pfam" id="PF00307">
    <property type="entry name" value="CH"/>
    <property type="match status" value="1"/>
</dbReference>
<dbReference type="GO" id="GO:0015629">
    <property type="term" value="C:actin cytoskeleton"/>
    <property type="evidence" value="ECO:0007669"/>
    <property type="project" value="TreeGrafter"/>
</dbReference>
<dbReference type="Pfam" id="PF00402">
    <property type="entry name" value="Calponin"/>
    <property type="match status" value="1"/>
</dbReference>